<sequence>ENFTHKQLKSKMRSWSSDCLLFWFQTQIAENKSKMRSWSSDLTDSENTLPRQLSPDVLSALQGVRFIAQHIKDADKDNE</sequence>
<dbReference type="InterPro" id="IPR036719">
    <property type="entry name" value="Neuro-gated_channel_TM_sf"/>
</dbReference>
<dbReference type="AlphaFoldDB" id="A0AAD7ZYP2"/>
<dbReference type="SUPFAM" id="SSF90112">
    <property type="entry name" value="Neurotransmitter-gated ion-channel transmembrane pore"/>
    <property type="match status" value="1"/>
</dbReference>
<reference evidence="1" key="1">
    <citation type="journal article" date="2023" name="IScience">
        <title>Live-bearing cockroach genome reveals convergent evolutionary mechanisms linked to viviparity in insects and beyond.</title>
        <authorList>
            <person name="Fouks B."/>
            <person name="Harrison M.C."/>
            <person name="Mikhailova A.A."/>
            <person name="Marchal E."/>
            <person name="English S."/>
            <person name="Carruthers M."/>
            <person name="Jennings E.C."/>
            <person name="Chiamaka E.L."/>
            <person name="Frigard R.A."/>
            <person name="Pippel M."/>
            <person name="Attardo G.M."/>
            <person name="Benoit J.B."/>
            <person name="Bornberg-Bauer E."/>
            <person name="Tobe S.S."/>
        </authorList>
    </citation>
    <scope>NUCLEOTIDE SEQUENCE</scope>
    <source>
        <strain evidence="1">Stay&amp;Tobe</strain>
    </source>
</reference>
<dbReference type="Proteomes" id="UP001233999">
    <property type="component" value="Unassembled WGS sequence"/>
</dbReference>
<gene>
    <name evidence="1" type="ORF">L9F63_028038</name>
</gene>
<feature type="non-terminal residue" evidence="1">
    <location>
        <position position="1"/>
    </location>
</feature>
<accession>A0AAD7ZYP2</accession>
<keyword evidence="2" id="KW-1185">Reference proteome</keyword>
<reference evidence="1" key="2">
    <citation type="submission" date="2023-05" db="EMBL/GenBank/DDBJ databases">
        <authorList>
            <person name="Fouks B."/>
        </authorList>
    </citation>
    <scope>NUCLEOTIDE SEQUENCE</scope>
    <source>
        <strain evidence="1">Stay&amp;Tobe</strain>
        <tissue evidence="1">Testes</tissue>
    </source>
</reference>
<evidence type="ECO:0000313" key="2">
    <source>
        <dbReference type="Proteomes" id="UP001233999"/>
    </source>
</evidence>
<protein>
    <submittedName>
        <fullName evidence="1">Uncharacterized protein</fullName>
    </submittedName>
</protein>
<comment type="caution">
    <text evidence="1">The sequence shown here is derived from an EMBL/GenBank/DDBJ whole genome shotgun (WGS) entry which is preliminary data.</text>
</comment>
<name>A0AAD7ZYP2_DIPPU</name>
<dbReference type="GO" id="GO:0006811">
    <property type="term" value="P:monoatomic ion transport"/>
    <property type="evidence" value="ECO:0007669"/>
    <property type="project" value="InterPro"/>
</dbReference>
<proteinExistence type="predicted"/>
<evidence type="ECO:0000313" key="1">
    <source>
        <dbReference type="EMBL" id="KAJ9589177.1"/>
    </source>
</evidence>
<dbReference type="EMBL" id="JASPKZ010005140">
    <property type="protein sequence ID" value="KAJ9589177.1"/>
    <property type="molecule type" value="Genomic_DNA"/>
</dbReference>
<organism evidence="1 2">
    <name type="scientific">Diploptera punctata</name>
    <name type="common">Pacific beetle cockroach</name>
    <dbReference type="NCBI Taxonomy" id="6984"/>
    <lineage>
        <taxon>Eukaryota</taxon>
        <taxon>Metazoa</taxon>
        <taxon>Ecdysozoa</taxon>
        <taxon>Arthropoda</taxon>
        <taxon>Hexapoda</taxon>
        <taxon>Insecta</taxon>
        <taxon>Pterygota</taxon>
        <taxon>Neoptera</taxon>
        <taxon>Polyneoptera</taxon>
        <taxon>Dictyoptera</taxon>
        <taxon>Blattodea</taxon>
        <taxon>Blaberoidea</taxon>
        <taxon>Blaberidae</taxon>
        <taxon>Diplopterinae</taxon>
        <taxon>Diploptera</taxon>
    </lineage>
</organism>
<feature type="non-terminal residue" evidence="1">
    <location>
        <position position="79"/>
    </location>
</feature>
<dbReference type="GO" id="GO:0016020">
    <property type="term" value="C:membrane"/>
    <property type="evidence" value="ECO:0007669"/>
    <property type="project" value="InterPro"/>
</dbReference>